<gene>
    <name evidence="1" type="ORF">L6164_005682</name>
</gene>
<organism evidence="1 2">
    <name type="scientific">Bauhinia variegata</name>
    <name type="common">Purple orchid tree</name>
    <name type="synonym">Phanera variegata</name>
    <dbReference type="NCBI Taxonomy" id="167791"/>
    <lineage>
        <taxon>Eukaryota</taxon>
        <taxon>Viridiplantae</taxon>
        <taxon>Streptophyta</taxon>
        <taxon>Embryophyta</taxon>
        <taxon>Tracheophyta</taxon>
        <taxon>Spermatophyta</taxon>
        <taxon>Magnoliopsida</taxon>
        <taxon>eudicotyledons</taxon>
        <taxon>Gunneridae</taxon>
        <taxon>Pentapetalae</taxon>
        <taxon>rosids</taxon>
        <taxon>fabids</taxon>
        <taxon>Fabales</taxon>
        <taxon>Fabaceae</taxon>
        <taxon>Cercidoideae</taxon>
        <taxon>Cercideae</taxon>
        <taxon>Bauhiniinae</taxon>
        <taxon>Bauhinia</taxon>
    </lineage>
</organism>
<dbReference type="Proteomes" id="UP000828941">
    <property type="component" value="Chromosome 3"/>
</dbReference>
<proteinExistence type="predicted"/>
<name>A0ACB9PS37_BAUVA</name>
<keyword evidence="2" id="KW-1185">Reference proteome</keyword>
<reference evidence="1 2" key="1">
    <citation type="journal article" date="2022" name="DNA Res.">
        <title>Chromosomal-level genome assembly of the orchid tree Bauhinia variegata (Leguminosae; Cercidoideae) supports the allotetraploid origin hypothesis of Bauhinia.</title>
        <authorList>
            <person name="Zhong Y."/>
            <person name="Chen Y."/>
            <person name="Zheng D."/>
            <person name="Pang J."/>
            <person name="Liu Y."/>
            <person name="Luo S."/>
            <person name="Meng S."/>
            <person name="Qian L."/>
            <person name="Wei D."/>
            <person name="Dai S."/>
            <person name="Zhou R."/>
        </authorList>
    </citation>
    <scope>NUCLEOTIDE SEQUENCE [LARGE SCALE GENOMIC DNA]</scope>
    <source>
        <strain evidence="1">BV-YZ2020</strain>
    </source>
</reference>
<evidence type="ECO:0000313" key="1">
    <source>
        <dbReference type="EMBL" id="KAI4351306.1"/>
    </source>
</evidence>
<dbReference type="EMBL" id="CM039428">
    <property type="protein sequence ID" value="KAI4351306.1"/>
    <property type="molecule type" value="Genomic_DNA"/>
</dbReference>
<protein>
    <submittedName>
        <fullName evidence="1">Uncharacterized protein</fullName>
    </submittedName>
</protein>
<sequence>MITMAGNFLNSSNKCHGVFLPQKDLTNVQTREKLLLYLHMEFTSFIYSSVLAVFHILQCIITLALGRTKMKSWKTWEDETKSVDHQCHNDPERFRFTRDTTFGRRHLDSWSQTSLSLWIASFFRQFFGSVTKVDYLALRHGFITAHLAPGSESIFDFQKYINRSLEEDFKVAVGINPVMWFFAVLFLLTNTNGWYSYYWLPFIPLIIILLVGTKLQMIITKMVLKIHERGEVVKGAPVVEPDDDLFWFNRPRLLLHLIHFVLFQNAFQLAFLAWSAYEFKIKSCFHRKTAHIVIRLSVGVLVQVLRSYVTLPLYALVTQMGSSMRPTIFNDRVAAALKNWNTTAKKHVKHSKHCEANTPSSSRPTTPTYGMSPVHLLQKNHRRSDSAQTSPRTSNYENEHWDVEGSTSPSHHQNRDEIQMQVLEVGSTQLPPGPSSNSQD</sequence>
<comment type="caution">
    <text evidence="1">The sequence shown here is derived from an EMBL/GenBank/DDBJ whole genome shotgun (WGS) entry which is preliminary data.</text>
</comment>
<evidence type="ECO:0000313" key="2">
    <source>
        <dbReference type="Proteomes" id="UP000828941"/>
    </source>
</evidence>
<accession>A0ACB9PS37</accession>